<dbReference type="Proteomes" id="UP000028643">
    <property type="component" value="Unassembled WGS sequence"/>
</dbReference>
<dbReference type="Gene3D" id="3.40.50.300">
    <property type="entry name" value="P-loop containing nucleotide triphosphate hydrolases"/>
    <property type="match status" value="1"/>
</dbReference>
<evidence type="ECO:0000313" key="3">
    <source>
        <dbReference type="Proteomes" id="UP000028643"/>
    </source>
</evidence>
<gene>
    <name evidence="2" type="ORF">IV02_24135</name>
</gene>
<protein>
    <submittedName>
        <fullName evidence="2">ATPase AAA</fullName>
    </submittedName>
</protein>
<name>A0A085UVK5_PSESX</name>
<dbReference type="Pfam" id="PF05673">
    <property type="entry name" value="DUF815"/>
    <property type="match status" value="1"/>
</dbReference>
<comment type="caution">
    <text evidence="2">The sequence shown here is derived from an EMBL/GenBank/DDBJ whole genome shotgun (WGS) entry which is preliminary data.</text>
</comment>
<dbReference type="InterPro" id="IPR027417">
    <property type="entry name" value="P-loop_NTPase"/>
</dbReference>
<dbReference type="CDD" id="cd00009">
    <property type="entry name" value="AAA"/>
    <property type="match status" value="1"/>
</dbReference>
<dbReference type="SUPFAM" id="SSF52540">
    <property type="entry name" value="P-loop containing nucleoside triphosphate hydrolases"/>
    <property type="match status" value="1"/>
</dbReference>
<dbReference type="InterPro" id="IPR008533">
    <property type="entry name" value="DUF815"/>
</dbReference>
<dbReference type="PANTHER" id="PTHR42935:SF1">
    <property type="entry name" value="SLR0930 PROTEIN"/>
    <property type="match status" value="1"/>
</dbReference>
<dbReference type="AlphaFoldDB" id="A0A085UVK5"/>
<accession>A0A085UVK5</accession>
<feature type="domain" description="AAA+ ATPase" evidence="1">
    <location>
        <begin position="98"/>
        <end position="216"/>
    </location>
</feature>
<sequence>MIVNTPVDSQNQLSLEILVQLKRIADSLERAHPPSAEFSLQSDIIAWQWQYRAHRGVSHAVLLPVKHPGLIDFSQLKNVDRQTQLIKDNTQNFISGKPANNVLLTGSRGTGKSSLVKACLNEFHGQGLRLIEIDKENIGDLPEVIELVSSQPGKFVLFCDDLSFEEGEIGYKRLKTVLDGSIAGQSTNTLIYATSNRRHLIAEKASDNLSRIRGEDGALHPGEEVEEKISLSERFGLWISFYSFSPDEYINAVNQWLMTYGVPEEAFEEAHIHANRWATQRGSRSGRIASQFARDYCGKLKPH</sequence>
<evidence type="ECO:0000259" key="1">
    <source>
        <dbReference type="SMART" id="SM00382"/>
    </source>
</evidence>
<dbReference type="EMBL" id="JPQT01000130">
    <property type="protein sequence ID" value="KFE47218.1"/>
    <property type="molecule type" value="Genomic_DNA"/>
</dbReference>
<organism evidence="2 3">
    <name type="scientific">Pseudomonas syringae</name>
    <dbReference type="NCBI Taxonomy" id="317"/>
    <lineage>
        <taxon>Bacteria</taxon>
        <taxon>Pseudomonadati</taxon>
        <taxon>Pseudomonadota</taxon>
        <taxon>Gammaproteobacteria</taxon>
        <taxon>Pseudomonadales</taxon>
        <taxon>Pseudomonadaceae</taxon>
        <taxon>Pseudomonas</taxon>
    </lineage>
</organism>
<evidence type="ECO:0000313" key="2">
    <source>
        <dbReference type="EMBL" id="KFE47218.1"/>
    </source>
</evidence>
<dbReference type="InterPro" id="IPR003593">
    <property type="entry name" value="AAA+_ATPase"/>
</dbReference>
<dbReference type="SMART" id="SM00382">
    <property type="entry name" value="AAA"/>
    <property type="match status" value="1"/>
</dbReference>
<dbReference type="PATRIC" id="fig|317.174.peg.4934"/>
<proteinExistence type="predicted"/>
<dbReference type="PANTHER" id="PTHR42935">
    <property type="entry name" value="SLR0930 PROTEIN"/>
    <property type="match status" value="1"/>
</dbReference>
<reference evidence="2 3" key="1">
    <citation type="submission" date="2014-07" db="EMBL/GenBank/DDBJ databases">
        <title>Draft Genome Sequences of Environmental Pseudomonas syringae strains.</title>
        <authorList>
            <person name="Baltrus D.A."/>
            <person name="Berge O."/>
            <person name="Morris C."/>
        </authorList>
    </citation>
    <scope>NUCLEOTIDE SEQUENCE [LARGE SCALE GENOMIC DNA]</scope>
    <source>
        <strain evidence="2 3">CEB003</strain>
    </source>
</reference>